<dbReference type="STRING" id="1035195.HMPREF9997_02678"/>
<dbReference type="HOGENOM" id="CLU_155928_4_1_11"/>
<reference evidence="1 2" key="1">
    <citation type="submission" date="2012-05" db="EMBL/GenBank/DDBJ databases">
        <authorList>
            <person name="Weinstock G."/>
            <person name="Sodergren E."/>
            <person name="Lobos E.A."/>
            <person name="Fulton L."/>
            <person name="Fulton R."/>
            <person name="Courtney L."/>
            <person name="Fronick C."/>
            <person name="O'Laughlin M."/>
            <person name="Godfrey J."/>
            <person name="Wilson R.M."/>
            <person name="Miner T."/>
            <person name="Farmer C."/>
            <person name="Delehaunty K."/>
            <person name="Cordes M."/>
            <person name="Minx P."/>
            <person name="Tomlinson C."/>
            <person name="Chen J."/>
            <person name="Wollam A."/>
            <person name="Pepin K.H."/>
            <person name="Bhonagiri V."/>
            <person name="Zhang X."/>
            <person name="Suruliraj S."/>
            <person name="Warren W."/>
            <person name="Mitreva M."/>
            <person name="Mardis E.R."/>
            <person name="Wilson R.K."/>
        </authorList>
    </citation>
    <scope>NUCLEOTIDE SEQUENCE [LARGE SCALE GENOMIC DNA]</scope>
    <source>
        <strain evidence="1 2">F0235</strain>
    </source>
</reference>
<dbReference type="EMBL" id="AMEM01000044">
    <property type="protein sequence ID" value="EKX87352.1"/>
    <property type="molecule type" value="Genomic_DNA"/>
</dbReference>
<accession>L1M831</accession>
<proteinExistence type="predicted"/>
<dbReference type="PATRIC" id="fig|1035195.3.peg.2398"/>
<gene>
    <name evidence="1" type="ORF">HMPREF9997_02678</name>
</gene>
<evidence type="ECO:0000313" key="1">
    <source>
        <dbReference type="EMBL" id="EKX87352.1"/>
    </source>
</evidence>
<sequence>MFELLDTADELTPQRRSELQRIFDTCPHCFEKLGLEQEVRAMLRRCCSTTAPRALRERITISIRVTRTDG</sequence>
<dbReference type="AlphaFoldDB" id="L1M831"/>
<comment type="caution">
    <text evidence="1">The sequence shown here is derived from an EMBL/GenBank/DDBJ whole genome shotgun (WGS) entry which is preliminary data.</text>
</comment>
<name>L1M831_9CORY</name>
<dbReference type="Proteomes" id="UP000010445">
    <property type="component" value="Unassembled WGS sequence"/>
</dbReference>
<keyword evidence="2" id="KW-1185">Reference proteome</keyword>
<evidence type="ECO:0000313" key="2">
    <source>
        <dbReference type="Proteomes" id="UP000010445"/>
    </source>
</evidence>
<organism evidence="1 2">
    <name type="scientific">Corynebacterium durum F0235</name>
    <dbReference type="NCBI Taxonomy" id="1035195"/>
    <lineage>
        <taxon>Bacteria</taxon>
        <taxon>Bacillati</taxon>
        <taxon>Actinomycetota</taxon>
        <taxon>Actinomycetes</taxon>
        <taxon>Mycobacteriales</taxon>
        <taxon>Corynebacteriaceae</taxon>
        <taxon>Corynebacterium</taxon>
    </lineage>
</organism>
<protein>
    <submittedName>
        <fullName evidence="1">Mycothiol system anti-sigma-R factor</fullName>
    </submittedName>
</protein>
<dbReference type="InterPro" id="IPR024020">
    <property type="entry name" value="Anit_sigma_mycothiol_RsrA"/>
</dbReference>
<dbReference type="NCBIfam" id="TIGR03988">
    <property type="entry name" value="antisig_RsrA"/>
    <property type="match status" value="1"/>
</dbReference>